<reference evidence="2 3" key="1">
    <citation type="submission" date="2024-08" db="EMBL/GenBank/DDBJ databases">
        <title>Genome sequence of Streptomyces aureus CACIA-1.46HGO.</title>
        <authorList>
            <person name="Evangelista-Martinez Z."/>
        </authorList>
    </citation>
    <scope>NUCLEOTIDE SEQUENCE [LARGE SCALE GENOMIC DNA]</scope>
    <source>
        <strain evidence="2 3">CACIA-1.46HGO</strain>
    </source>
</reference>
<evidence type="ECO:0000313" key="3">
    <source>
        <dbReference type="Proteomes" id="UP001571476"/>
    </source>
</evidence>
<dbReference type="EMBL" id="JBGOSP010000007">
    <property type="protein sequence ID" value="MFA3837635.1"/>
    <property type="molecule type" value="Genomic_DNA"/>
</dbReference>
<feature type="compositionally biased region" description="Low complexity" evidence="1">
    <location>
        <begin position="298"/>
        <end position="311"/>
    </location>
</feature>
<accession>A0ABV4SI31</accession>
<dbReference type="InterPro" id="IPR013320">
    <property type="entry name" value="ConA-like_dom_sf"/>
</dbReference>
<dbReference type="PROSITE" id="PS51318">
    <property type="entry name" value="TAT"/>
    <property type="match status" value="1"/>
</dbReference>
<comment type="caution">
    <text evidence="2">The sequence shown here is derived from an EMBL/GenBank/DDBJ whole genome shotgun (WGS) entry which is preliminary data.</text>
</comment>
<evidence type="ECO:0000256" key="1">
    <source>
        <dbReference type="SAM" id="MobiDB-lite"/>
    </source>
</evidence>
<feature type="region of interest" description="Disordered" evidence="1">
    <location>
        <begin position="295"/>
        <end position="321"/>
    </location>
</feature>
<keyword evidence="3" id="KW-1185">Reference proteome</keyword>
<protein>
    <submittedName>
        <fullName evidence="2">LamG-like jellyroll fold domain-containing protein</fullName>
    </submittedName>
</protein>
<dbReference type="Pfam" id="PF13385">
    <property type="entry name" value="Laminin_G_3"/>
    <property type="match status" value="1"/>
</dbReference>
<dbReference type="Proteomes" id="UP001571476">
    <property type="component" value="Unassembled WGS sequence"/>
</dbReference>
<evidence type="ECO:0000313" key="2">
    <source>
        <dbReference type="EMBL" id="MFA3837635.1"/>
    </source>
</evidence>
<sequence length="360" mass="38456">MRLPRTRRTAIARTAVRTGLEPRVRGTRSARETRRTRRTALAAVALASVAVLAAATLPAQASGPANQVPAQANGPAGHGPLRAQAVAAYDFGHPDPADPARERDIGRSRTPLTLINGGSAMRVDDEAYRGSSPALQVRQQNPATAGNDDWKAGTWDEAGVGSLGAFNSAKAATVMGWFKMTGDNPTLNSNTANPTDRYGAIGLAGVLSGTSDGHAVRALLELIQVNGELKLVALGRRLDSGASQTFAASADWQKVLPRGEWVHLAATFDFRYGTMALYRDGKPLDGFYVTPGDPWELTTTPAPRRASPTDPRGIKIGGSFPQNTRENNACDCRMDDLLFLDREVTAGQVSAEYRRMTRGH</sequence>
<dbReference type="InterPro" id="IPR006311">
    <property type="entry name" value="TAT_signal"/>
</dbReference>
<organism evidence="2 3">
    <name type="scientific">Streptomyces aureus</name>
    <dbReference type="NCBI Taxonomy" id="193461"/>
    <lineage>
        <taxon>Bacteria</taxon>
        <taxon>Bacillati</taxon>
        <taxon>Actinomycetota</taxon>
        <taxon>Actinomycetes</taxon>
        <taxon>Kitasatosporales</taxon>
        <taxon>Streptomycetaceae</taxon>
        <taxon>Streptomyces</taxon>
    </lineage>
</organism>
<proteinExistence type="predicted"/>
<gene>
    <name evidence="2" type="ORF">ACEG43_15885</name>
</gene>
<dbReference type="SUPFAM" id="SSF49899">
    <property type="entry name" value="Concanavalin A-like lectins/glucanases"/>
    <property type="match status" value="1"/>
</dbReference>
<dbReference type="Gene3D" id="2.60.120.200">
    <property type="match status" value="1"/>
</dbReference>
<name>A0ABV4SI31_9ACTN</name>
<dbReference type="RefSeq" id="WP_372562996.1">
    <property type="nucleotide sequence ID" value="NZ_JBGOSP010000007.1"/>
</dbReference>